<dbReference type="AlphaFoldDB" id="A0A9P5XVV2"/>
<evidence type="ECO:0000256" key="3">
    <source>
        <dbReference type="SAM" id="MobiDB-lite"/>
    </source>
</evidence>
<dbReference type="InterPro" id="IPR035979">
    <property type="entry name" value="RBD_domain_sf"/>
</dbReference>
<evidence type="ECO:0000313" key="6">
    <source>
        <dbReference type="Proteomes" id="UP000807353"/>
    </source>
</evidence>
<name>A0A9P5XVV2_9AGAR</name>
<dbReference type="EMBL" id="MU150423">
    <property type="protein sequence ID" value="KAF9456466.1"/>
    <property type="molecule type" value="Genomic_DNA"/>
</dbReference>
<dbReference type="InterPro" id="IPR051229">
    <property type="entry name" value="ALYREF_mRNA_export"/>
</dbReference>
<dbReference type="InterPro" id="IPR012677">
    <property type="entry name" value="Nucleotide-bd_a/b_plait_sf"/>
</dbReference>
<keyword evidence="1 2" id="KW-0694">RNA-binding</keyword>
<organism evidence="5 6">
    <name type="scientific">Collybia nuda</name>
    <dbReference type="NCBI Taxonomy" id="64659"/>
    <lineage>
        <taxon>Eukaryota</taxon>
        <taxon>Fungi</taxon>
        <taxon>Dikarya</taxon>
        <taxon>Basidiomycota</taxon>
        <taxon>Agaricomycotina</taxon>
        <taxon>Agaricomycetes</taxon>
        <taxon>Agaricomycetidae</taxon>
        <taxon>Agaricales</taxon>
        <taxon>Tricholomatineae</taxon>
        <taxon>Clitocybaceae</taxon>
        <taxon>Collybia</taxon>
    </lineage>
</organism>
<evidence type="ECO:0000313" key="5">
    <source>
        <dbReference type="EMBL" id="KAF9456466.1"/>
    </source>
</evidence>
<dbReference type="PANTHER" id="PTHR19965">
    <property type="entry name" value="RNA AND EXPORT FACTOR BINDING PROTEIN"/>
    <property type="match status" value="1"/>
</dbReference>
<dbReference type="Proteomes" id="UP000807353">
    <property type="component" value="Unassembled WGS sequence"/>
</dbReference>
<dbReference type="PANTHER" id="PTHR19965:SF35">
    <property type="entry name" value="RNA ANNEALING PROTEIN YRA1"/>
    <property type="match status" value="1"/>
</dbReference>
<sequence length="250" mass="27024">MNGQPHARLNSYHGPKRQLLGNQAGHAAPAWRNVHELPGQTVALAKNRQNVQDQGSKILLSRLPVDVGEKEVEDLFKKTVGPLRECFLVYNSAGKSKGMAVVAFQRPGDAAAAKAKYDGKIVDGRKPLKIEIVTDTVTPAPVNVKPPTPSLLTRLGAKPLTNTAVKNAPAPTYVPFILLEKASYSQARHPNQARAANTASATAVPAGTKKVRYKKGPKRIKKQVQNARLTVDQLDKEMEDYRAAADTSGL</sequence>
<dbReference type="InterPro" id="IPR000504">
    <property type="entry name" value="RRM_dom"/>
</dbReference>
<protein>
    <recommendedName>
        <fullName evidence="4">RRM domain-containing protein</fullName>
    </recommendedName>
</protein>
<gene>
    <name evidence="5" type="ORF">BDZ94DRAFT_1177637</name>
</gene>
<reference evidence="5" key="1">
    <citation type="submission" date="2020-11" db="EMBL/GenBank/DDBJ databases">
        <authorList>
            <consortium name="DOE Joint Genome Institute"/>
            <person name="Ahrendt S."/>
            <person name="Riley R."/>
            <person name="Andreopoulos W."/>
            <person name="Labutti K."/>
            <person name="Pangilinan J."/>
            <person name="Ruiz-Duenas F.J."/>
            <person name="Barrasa J.M."/>
            <person name="Sanchez-Garcia M."/>
            <person name="Camarero S."/>
            <person name="Miyauchi S."/>
            <person name="Serrano A."/>
            <person name="Linde D."/>
            <person name="Babiker R."/>
            <person name="Drula E."/>
            <person name="Ayuso-Fernandez I."/>
            <person name="Pacheco R."/>
            <person name="Padilla G."/>
            <person name="Ferreira P."/>
            <person name="Barriuso J."/>
            <person name="Kellner H."/>
            <person name="Castanera R."/>
            <person name="Alfaro M."/>
            <person name="Ramirez L."/>
            <person name="Pisabarro A.G."/>
            <person name="Kuo A."/>
            <person name="Tritt A."/>
            <person name="Lipzen A."/>
            <person name="He G."/>
            <person name="Yan M."/>
            <person name="Ng V."/>
            <person name="Cullen D."/>
            <person name="Martin F."/>
            <person name="Rosso M.-N."/>
            <person name="Henrissat B."/>
            <person name="Hibbett D."/>
            <person name="Martinez A.T."/>
            <person name="Grigoriev I.V."/>
        </authorList>
    </citation>
    <scope>NUCLEOTIDE SEQUENCE</scope>
    <source>
        <strain evidence="5">CBS 247.69</strain>
    </source>
</reference>
<comment type="caution">
    <text evidence="5">The sequence shown here is derived from an EMBL/GenBank/DDBJ whole genome shotgun (WGS) entry which is preliminary data.</text>
</comment>
<proteinExistence type="predicted"/>
<feature type="region of interest" description="Disordered" evidence="3">
    <location>
        <begin position="193"/>
        <end position="216"/>
    </location>
</feature>
<dbReference type="SUPFAM" id="SSF54928">
    <property type="entry name" value="RNA-binding domain, RBD"/>
    <property type="match status" value="1"/>
</dbReference>
<dbReference type="Gene3D" id="3.30.70.330">
    <property type="match status" value="1"/>
</dbReference>
<dbReference type="Pfam" id="PF00076">
    <property type="entry name" value="RRM_1"/>
    <property type="match status" value="1"/>
</dbReference>
<dbReference type="GO" id="GO:0005634">
    <property type="term" value="C:nucleus"/>
    <property type="evidence" value="ECO:0007669"/>
    <property type="project" value="TreeGrafter"/>
</dbReference>
<dbReference type="PROSITE" id="PS50102">
    <property type="entry name" value="RRM"/>
    <property type="match status" value="1"/>
</dbReference>
<feature type="domain" description="RRM" evidence="4">
    <location>
        <begin position="56"/>
        <end position="135"/>
    </location>
</feature>
<dbReference type="SMART" id="SM00360">
    <property type="entry name" value="RRM"/>
    <property type="match status" value="1"/>
</dbReference>
<accession>A0A9P5XVV2</accession>
<evidence type="ECO:0000259" key="4">
    <source>
        <dbReference type="PROSITE" id="PS50102"/>
    </source>
</evidence>
<keyword evidence="6" id="KW-1185">Reference proteome</keyword>
<feature type="compositionally biased region" description="Low complexity" evidence="3">
    <location>
        <begin position="193"/>
        <end position="206"/>
    </location>
</feature>
<evidence type="ECO:0000256" key="2">
    <source>
        <dbReference type="PROSITE-ProRule" id="PRU00176"/>
    </source>
</evidence>
<dbReference type="GO" id="GO:0003729">
    <property type="term" value="F:mRNA binding"/>
    <property type="evidence" value="ECO:0007669"/>
    <property type="project" value="TreeGrafter"/>
</dbReference>
<evidence type="ECO:0000256" key="1">
    <source>
        <dbReference type="ARBA" id="ARBA00022884"/>
    </source>
</evidence>
<dbReference type="OrthoDB" id="346839at2759"/>